<sequence>MTQFLTTCIFAAFLGIWFLTFFIRENNIGIKIAYYLSVGILMLYPIADVIIVVTIVKGYRNTLKKLFNSVTGKVDRKISGFGFHNVSNNNNNNHANNITVAAVAQSRKISVF</sequence>
<dbReference type="SUPFAM" id="SSF81321">
    <property type="entry name" value="Family A G protein-coupled receptor-like"/>
    <property type="match status" value="1"/>
</dbReference>
<accession>A0A914P9P4</accession>
<name>A0A914P9P4_9BILA</name>
<proteinExistence type="predicted"/>
<feature type="transmembrane region" description="Helical" evidence="1">
    <location>
        <begin position="32"/>
        <end position="56"/>
    </location>
</feature>
<keyword evidence="2" id="KW-1185">Reference proteome</keyword>
<organism evidence="2 3">
    <name type="scientific">Panagrolaimus davidi</name>
    <dbReference type="NCBI Taxonomy" id="227884"/>
    <lineage>
        <taxon>Eukaryota</taxon>
        <taxon>Metazoa</taxon>
        <taxon>Ecdysozoa</taxon>
        <taxon>Nematoda</taxon>
        <taxon>Chromadorea</taxon>
        <taxon>Rhabditida</taxon>
        <taxon>Tylenchina</taxon>
        <taxon>Panagrolaimomorpha</taxon>
        <taxon>Panagrolaimoidea</taxon>
        <taxon>Panagrolaimidae</taxon>
        <taxon>Panagrolaimus</taxon>
    </lineage>
</organism>
<protein>
    <submittedName>
        <fullName evidence="3">Uncharacterized protein</fullName>
    </submittedName>
</protein>
<dbReference type="WBParaSite" id="PDA_v2.g11423.t1">
    <property type="protein sequence ID" value="PDA_v2.g11423.t1"/>
    <property type="gene ID" value="PDA_v2.g11423"/>
</dbReference>
<evidence type="ECO:0000313" key="2">
    <source>
        <dbReference type="Proteomes" id="UP000887578"/>
    </source>
</evidence>
<evidence type="ECO:0000313" key="3">
    <source>
        <dbReference type="WBParaSite" id="PDA_v2.g11423.t1"/>
    </source>
</evidence>
<reference evidence="3" key="1">
    <citation type="submission" date="2022-11" db="UniProtKB">
        <authorList>
            <consortium name="WormBaseParasite"/>
        </authorList>
    </citation>
    <scope>IDENTIFICATION</scope>
</reference>
<evidence type="ECO:0000256" key="1">
    <source>
        <dbReference type="SAM" id="Phobius"/>
    </source>
</evidence>
<keyword evidence="1" id="KW-1133">Transmembrane helix</keyword>
<keyword evidence="1" id="KW-0812">Transmembrane</keyword>
<dbReference type="AlphaFoldDB" id="A0A914P9P4"/>
<keyword evidence="1" id="KW-0472">Membrane</keyword>
<dbReference type="Proteomes" id="UP000887578">
    <property type="component" value="Unplaced"/>
</dbReference>